<gene>
    <name evidence="2" type="ORF">OIT47_000065</name>
</gene>
<dbReference type="EMBL" id="JAOZFC020000001">
    <property type="protein sequence ID" value="MDF9298730.1"/>
    <property type="molecule type" value="Genomic_DNA"/>
</dbReference>
<keyword evidence="3" id="KW-1185">Reference proteome</keyword>
<protein>
    <submittedName>
        <fullName evidence="2">Uncharacterized protein</fullName>
    </submittedName>
</protein>
<accession>A0ABT6CZZ0</accession>
<name>A0ABT6CZZ0_9LACO</name>
<evidence type="ECO:0000256" key="1">
    <source>
        <dbReference type="SAM" id="Phobius"/>
    </source>
</evidence>
<dbReference type="RefSeq" id="WP_199404603.1">
    <property type="nucleotide sequence ID" value="NZ_JAOZFC020000001.1"/>
</dbReference>
<evidence type="ECO:0000313" key="2">
    <source>
        <dbReference type="EMBL" id="MDF9298730.1"/>
    </source>
</evidence>
<evidence type="ECO:0000313" key="3">
    <source>
        <dbReference type="Proteomes" id="UP001146336"/>
    </source>
</evidence>
<keyword evidence="1" id="KW-1133">Transmembrane helix</keyword>
<keyword evidence="1" id="KW-0472">Membrane</keyword>
<proteinExistence type="predicted"/>
<sequence length="198" mass="22100">MVKSNKSKNHILPAIIRMVVLIIAIGVAGLGAANLVITKSAVNDVHAQQAQNKKKLVKALNSQNPMLNKLNSATTTVFSAMTTYHSQADYNARKSHVKAYLTDDAYKSNDGFQLDPDKRVEHLQLNMSYVDSQFFPTTPMDQPSVSGQVFVQYSSWHTDKQPQDGYVVYDATYDTDQNKFSEIKYVGQYNISQNSANN</sequence>
<keyword evidence="1" id="KW-0812">Transmembrane</keyword>
<comment type="caution">
    <text evidence="2">The sequence shown here is derived from an EMBL/GenBank/DDBJ whole genome shotgun (WGS) entry which is preliminary data.</text>
</comment>
<dbReference type="Proteomes" id="UP001146336">
    <property type="component" value="Unassembled WGS sequence"/>
</dbReference>
<feature type="transmembrane region" description="Helical" evidence="1">
    <location>
        <begin position="12"/>
        <end position="37"/>
    </location>
</feature>
<organism evidence="2 3">
    <name type="scientific">Weissella fermenti</name>
    <dbReference type="NCBI Taxonomy" id="2987699"/>
    <lineage>
        <taxon>Bacteria</taxon>
        <taxon>Bacillati</taxon>
        <taxon>Bacillota</taxon>
        <taxon>Bacilli</taxon>
        <taxon>Lactobacillales</taxon>
        <taxon>Lactobacillaceae</taxon>
        <taxon>Weissella</taxon>
    </lineage>
</organism>
<reference evidence="2" key="1">
    <citation type="submission" date="2023-03" db="EMBL/GenBank/DDBJ databases">
        <title>Comparative genomics of Weissella fermenti BK2, and weissella type species.</title>
        <authorList>
            <person name="Lee J.K."/>
            <person name="Baek J.H."/>
            <person name="Kim J.M."/>
            <person name="Choi D.G."/>
            <person name="Jeon C.O."/>
        </authorList>
    </citation>
    <scope>NUCLEOTIDE SEQUENCE</scope>
    <source>
        <strain evidence="2">BK2</strain>
    </source>
</reference>